<sequence>MCEEVGTTDCKQPAEGSDDHLGKRKRDLHIKGKGGEREQDGGQQPRNLDISSDVEDLLILPKTPRRRQSDTLKRTSVDSPAQSFHLDFAQAILTSLPRELRDQIYTQVLGTGHGKITVCDGKLPHHLRSNCDRMRTHDTFWDTAALRHYVDPVYVGTQMADEIARTFYKANTFYFDYHELYLLEKFLGVDRFGRGYRPAELVQRIEIVLDEYYRCSCNANALAFCGRPAKVEASPADVIQLCLEHLFLTTSAIHIKFIIFYTKERKQDLEPRQSLIEILSPIILRLHAQGRRVSLALHTSTGCVRSVECSGAKRIEEEFYDFLNNISQ</sequence>
<feature type="compositionally biased region" description="Basic and acidic residues" evidence="1">
    <location>
        <begin position="67"/>
        <end position="76"/>
    </location>
</feature>
<protein>
    <submittedName>
        <fullName evidence="2">Uncharacterized protein</fullName>
    </submittedName>
</protein>
<dbReference type="Proteomes" id="UP000800035">
    <property type="component" value="Unassembled WGS sequence"/>
</dbReference>
<name>A0A6A5TTZ8_9PLEO</name>
<feature type="compositionally biased region" description="Polar residues" evidence="1">
    <location>
        <begin position="41"/>
        <end position="50"/>
    </location>
</feature>
<dbReference type="AlphaFoldDB" id="A0A6A5TTZ8"/>
<organism evidence="2 3">
    <name type="scientific">Byssothecium circinans</name>
    <dbReference type="NCBI Taxonomy" id="147558"/>
    <lineage>
        <taxon>Eukaryota</taxon>
        <taxon>Fungi</taxon>
        <taxon>Dikarya</taxon>
        <taxon>Ascomycota</taxon>
        <taxon>Pezizomycotina</taxon>
        <taxon>Dothideomycetes</taxon>
        <taxon>Pleosporomycetidae</taxon>
        <taxon>Pleosporales</taxon>
        <taxon>Massarineae</taxon>
        <taxon>Massarinaceae</taxon>
        <taxon>Byssothecium</taxon>
    </lineage>
</organism>
<dbReference type="EMBL" id="ML977011">
    <property type="protein sequence ID" value="KAF1952387.1"/>
    <property type="molecule type" value="Genomic_DNA"/>
</dbReference>
<dbReference type="OrthoDB" id="3684889at2759"/>
<feature type="compositionally biased region" description="Basic and acidic residues" evidence="1">
    <location>
        <begin position="29"/>
        <end position="40"/>
    </location>
</feature>
<evidence type="ECO:0000313" key="3">
    <source>
        <dbReference type="Proteomes" id="UP000800035"/>
    </source>
</evidence>
<keyword evidence="3" id="KW-1185">Reference proteome</keyword>
<gene>
    <name evidence="2" type="ORF">CC80DRAFT_179820</name>
</gene>
<accession>A0A6A5TTZ8</accession>
<proteinExistence type="predicted"/>
<feature type="region of interest" description="Disordered" evidence="1">
    <location>
        <begin position="1"/>
        <end position="76"/>
    </location>
</feature>
<reference evidence="2" key="1">
    <citation type="journal article" date="2020" name="Stud. Mycol.">
        <title>101 Dothideomycetes genomes: a test case for predicting lifestyles and emergence of pathogens.</title>
        <authorList>
            <person name="Haridas S."/>
            <person name="Albert R."/>
            <person name="Binder M."/>
            <person name="Bloem J."/>
            <person name="Labutti K."/>
            <person name="Salamov A."/>
            <person name="Andreopoulos B."/>
            <person name="Baker S."/>
            <person name="Barry K."/>
            <person name="Bills G."/>
            <person name="Bluhm B."/>
            <person name="Cannon C."/>
            <person name="Castanera R."/>
            <person name="Culley D."/>
            <person name="Daum C."/>
            <person name="Ezra D."/>
            <person name="Gonzalez J."/>
            <person name="Henrissat B."/>
            <person name="Kuo A."/>
            <person name="Liang C."/>
            <person name="Lipzen A."/>
            <person name="Lutzoni F."/>
            <person name="Magnuson J."/>
            <person name="Mondo S."/>
            <person name="Nolan M."/>
            <person name="Ohm R."/>
            <person name="Pangilinan J."/>
            <person name="Park H.-J."/>
            <person name="Ramirez L."/>
            <person name="Alfaro M."/>
            <person name="Sun H."/>
            <person name="Tritt A."/>
            <person name="Yoshinaga Y."/>
            <person name="Zwiers L.-H."/>
            <person name="Turgeon B."/>
            <person name="Goodwin S."/>
            <person name="Spatafora J."/>
            <person name="Crous P."/>
            <person name="Grigoriev I."/>
        </authorList>
    </citation>
    <scope>NUCLEOTIDE SEQUENCE</scope>
    <source>
        <strain evidence="2">CBS 675.92</strain>
    </source>
</reference>
<evidence type="ECO:0000256" key="1">
    <source>
        <dbReference type="SAM" id="MobiDB-lite"/>
    </source>
</evidence>
<evidence type="ECO:0000313" key="2">
    <source>
        <dbReference type="EMBL" id="KAF1952387.1"/>
    </source>
</evidence>